<accession>A0A2P4Z0X7</accession>
<gene>
    <name evidence="1" type="ORF">CmeUKMEL1_08930</name>
</gene>
<dbReference type="OrthoDB" id="336832at2759"/>
<dbReference type="Proteomes" id="UP000236928">
    <property type="component" value="Unassembled WGS sequence"/>
</dbReference>
<protein>
    <submittedName>
        <fullName evidence="1">Uncharacterized protein</fullName>
    </submittedName>
</protein>
<dbReference type="AlphaFoldDB" id="A0A2P4Z0X7"/>
<dbReference type="VEuPathDB" id="CryptoDB:CmeUKMEL1_08930"/>
<reference evidence="1 2" key="1">
    <citation type="submission" date="2014-04" db="EMBL/GenBank/DDBJ databases">
        <title>Comparative Genomics of Cryptosporidium Species.</title>
        <authorList>
            <person name="Silva J.C."/>
            <person name="Su Q."/>
            <person name="Chalmers R."/>
            <person name="Chibucos M.C."/>
            <person name="Elwin K."/>
            <person name="Godinez A."/>
            <person name="Guo F."/>
            <person name="Huynh K."/>
            <person name="Orvis J."/>
            <person name="Ott S."/>
            <person name="Sadzewicz L."/>
            <person name="Sengamalay N."/>
            <person name="Shetty A."/>
            <person name="Sun M."/>
            <person name="Tallon L."/>
            <person name="Xiao L."/>
            <person name="Zhang H."/>
            <person name="Fraser C.M."/>
            <person name="Zhu G."/>
            <person name="Kissinger J."/>
            <person name="Widmer G."/>
        </authorList>
    </citation>
    <scope>NUCLEOTIDE SEQUENCE [LARGE SCALE GENOMIC DNA]</scope>
    <source>
        <strain evidence="1 2">UKMEL1</strain>
    </source>
</reference>
<organism evidence="1 2">
    <name type="scientific">Cryptosporidium meleagridis</name>
    <dbReference type="NCBI Taxonomy" id="93969"/>
    <lineage>
        <taxon>Eukaryota</taxon>
        <taxon>Sar</taxon>
        <taxon>Alveolata</taxon>
        <taxon>Apicomplexa</taxon>
        <taxon>Conoidasida</taxon>
        <taxon>Coccidia</taxon>
        <taxon>Eucoccidiorida</taxon>
        <taxon>Eimeriorina</taxon>
        <taxon>Cryptosporidiidae</taxon>
        <taxon>Cryptosporidium</taxon>
    </lineage>
</organism>
<evidence type="ECO:0000313" key="1">
    <source>
        <dbReference type="EMBL" id="POM83745.1"/>
    </source>
</evidence>
<evidence type="ECO:0000313" key="2">
    <source>
        <dbReference type="Proteomes" id="UP000236928"/>
    </source>
</evidence>
<name>A0A2P4Z0X7_9CRYT</name>
<dbReference type="EMBL" id="JIBK01000020">
    <property type="protein sequence ID" value="POM83745.1"/>
    <property type="molecule type" value="Genomic_DNA"/>
</dbReference>
<keyword evidence="2" id="KW-1185">Reference proteome</keyword>
<comment type="caution">
    <text evidence="1">The sequence shown here is derived from an EMBL/GenBank/DDBJ whole genome shotgun (WGS) entry which is preliminary data.</text>
</comment>
<proteinExistence type="predicted"/>
<sequence length="210" mass="24742">MKETYIEIAHQIGKGWDTLSKYIQRSVNAISHLLTTLELHFSNDIICNQTSEEILQSSRFNIINDLTTRIKNLSSELHNYVSQFFKEHFSNLEKTIKWINDEYSTFNHYNSDKDSKITSIKRVQVLNNSLKLCTLIKSNYDFILNFTCIIADNIDEFVLQKLIDSNKKYPNKSSTLFDNKILDEIRKIENFNCYNCRTELEVISNYLEKN</sequence>